<dbReference type="EMBL" id="FPAW01000039">
    <property type="protein sequence ID" value="SFU17364.1"/>
    <property type="molecule type" value="Genomic_DNA"/>
</dbReference>
<evidence type="ECO:0000256" key="1">
    <source>
        <dbReference type="SAM" id="MobiDB-lite"/>
    </source>
</evidence>
<feature type="compositionally biased region" description="Basic and acidic residues" evidence="1">
    <location>
        <begin position="196"/>
        <end position="207"/>
    </location>
</feature>
<evidence type="ECO:0000313" key="2">
    <source>
        <dbReference type="EMBL" id="SFU17364.1"/>
    </source>
</evidence>
<dbReference type="AlphaFoldDB" id="A0A1I7E0C1"/>
<organism evidence="2 3">
    <name type="scientific">Sedimentitalea nanhaiensis</name>
    <dbReference type="NCBI Taxonomy" id="999627"/>
    <lineage>
        <taxon>Bacteria</taxon>
        <taxon>Pseudomonadati</taxon>
        <taxon>Pseudomonadota</taxon>
        <taxon>Alphaproteobacteria</taxon>
        <taxon>Rhodobacterales</taxon>
        <taxon>Paracoccaceae</taxon>
        <taxon>Sedimentitalea</taxon>
    </lineage>
</organism>
<keyword evidence="3" id="KW-1185">Reference proteome</keyword>
<proteinExistence type="predicted"/>
<feature type="region of interest" description="Disordered" evidence="1">
    <location>
        <begin position="91"/>
        <end position="159"/>
    </location>
</feature>
<reference evidence="2 3" key="1">
    <citation type="submission" date="2016-10" db="EMBL/GenBank/DDBJ databases">
        <authorList>
            <person name="de Groot N.N."/>
        </authorList>
    </citation>
    <scope>NUCLEOTIDE SEQUENCE [LARGE SCALE GENOMIC DNA]</scope>
    <source>
        <strain evidence="2 3">CGMCC 1.10959</strain>
    </source>
</reference>
<evidence type="ECO:0000313" key="3">
    <source>
        <dbReference type="Proteomes" id="UP000182466"/>
    </source>
</evidence>
<feature type="region of interest" description="Disordered" evidence="1">
    <location>
        <begin position="182"/>
        <end position="225"/>
    </location>
</feature>
<feature type="compositionally biased region" description="Basic and acidic residues" evidence="1">
    <location>
        <begin position="142"/>
        <end position="159"/>
    </location>
</feature>
<sequence length="225" mass="25669">MTQAVPVGLYPNHIKRLIMFFSHGSCSYLILRRTTDKIVILSRQPKSQGNGTLLIQTLRQDFLRKADRRRAAGRARADCCPFAIHHPQAGGALRASGASGRKERRGNCHSRRERGSQTQRASLRAFHPGLARGSNARSTRGIGERVLRNSHEGRRGVCRRDPRHDWQRHYQSPRACRRFRCSSEDRRTRTTTQHPWDGKEEGRRDDSSPVGNDSQQDDGWLGIRL</sequence>
<gene>
    <name evidence="2" type="ORF">SAMN05216236_13939</name>
</gene>
<dbReference type="STRING" id="999627.SAMN05216236_13939"/>
<feature type="compositionally biased region" description="Basic residues" evidence="1">
    <location>
        <begin position="102"/>
        <end position="112"/>
    </location>
</feature>
<accession>A0A1I7E0C1</accession>
<dbReference type="Proteomes" id="UP000182466">
    <property type="component" value="Unassembled WGS sequence"/>
</dbReference>
<name>A0A1I7E0C1_9RHOB</name>
<protein>
    <submittedName>
        <fullName evidence="2">Uncharacterized protein</fullName>
    </submittedName>
</protein>